<keyword evidence="2" id="KW-1185">Reference proteome</keyword>
<reference evidence="2" key="2">
    <citation type="submission" date="2015-01" db="EMBL/GenBank/DDBJ databases">
        <title>Evolutionary Origins and Diversification of the Mycorrhizal Mutualists.</title>
        <authorList>
            <consortium name="DOE Joint Genome Institute"/>
            <consortium name="Mycorrhizal Genomics Consortium"/>
            <person name="Kohler A."/>
            <person name="Kuo A."/>
            <person name="Nagy L.G."/>
            <person name="Floudas D."/>
            <person name="Copeland A."/>
            <person name="Barry K.W."/>
            <person name="Cichocki N."/>
            <person name="Veneault-Fourrey C."/>
            <person name="LaButti K."/>
            <person name="Lindquist E.A."/>
            <person name="Lipzen A."/>
            <person name="Lundell T."/>
            <person name="Morin E."/>
            <person name="Murat C."/>
            <person name="Riley R."/>
            <person name="Ohm R."/>
            <person name="Sun H."/>
            <person name="Tunlid A."/>
            <person name="Henrissat B."/>
            <person name="Grigoriev I.V."/>
            <person name="Hibbett D.S."/>
            <person name="Martin F."/>
        </authorList>
    </citation>
    <scope>NUCLEOTIDE SEQUENCE [LARGE SCALE GENOMIC DNA]</scope>
    <source>
        <strain evidence="2">441</strain>
    </source>
</reference>
<gene>
    <name evidence="1" type="ORF">PISMIDRAFT_18491</name>
</gene>
<accession>A0A0C9Y749</accession>
<name>A0A0C9Y749_9AGAM</name>
<dbReference type="AlphaFoldDB" id="A0A0C9Y749"/>
<dbReference type="Proteomes" id="UP000054018">
    <property type="component" value="Unassembled WGS sequence"/>
</dbReference>
<organism evidence="1 2">
    <name type="scientific">Pisolithus microcarpus 441</name>
    <dbReference type="NCBI Taxonomy" id="765257"/>
    <lineage>
        <taxon>Eukaryota</taxon>
        <taxon>Fungi</taxon>
        <taxon>Dikarya</taxon>
        <taxon>Basidiomycota</taxon>
        <taxon>Agaricomycotina</taxon>
        <taxon>Agaricomycetes</taxon>
        <taxon>Agaricomycetidae</taxon>
        <taxon>Boletales</taxon>
        <taxon>Sclerodermatineae</taxon>
        <taxon>Pisolithaceae</taxon>
        <taxon>Pisolithus</taxon>
    </lineage>
</organism>
<proteinExistence type="predicted"/>
<reference evidence="1 2" key="1">
    <citation type="submission" date="2014-04" db="EMBL/GenBank/DDBJ databases">
        <authorList>
            <consortium name="DOE Joint Genome Institute"/>
            <person name="Kuo A."/>
            <person name="Kohler A."/>
            <person name="Costa M.D."/>
            <person name="Nagy L.G."/>
            <person name="Floudas D."/>
            <person name="Copeland A."/>
            <person name="Barry K.W."/>
            <person name="Cichocki N."/>
            <person name="Veneault-Fourrey C."/>
            <person name="LaButti K."/>
            <person name="Lindquist E.A."/>
            <person name="Lipzen A."/>
            <person name="Lundell T."/>
            <person name="Morin E."/>
            <person name="Murat C."/>
            <person name="Sun H."/>
            <person name="Tunlid A."/>
            <person name="Henrissat B."/>
            <person name="Grigoriev I.V."/>
            <person name="Hibbett D.S."/>
            <person name="Martin F."/>
            <person name="Nordberg H.P."/>
            <person name="Cantor M.N."/>
            <person name="Hua S.X."/>
        </authorList>
    </citation>
    <scope>NUCLEOTIDE SEQUENCE [LARGE SCALE GENOMIC DNA]</scope>
    <source>
        <strain evidence="1 2">441</strain>
    </source>
</reference>
<evidence type="ECO:0000313" key="1">
    <source>
        <dbReference type="EMBL" id="KIK12776.1"/>
    </source>
</evidence>
<evidence type="ECO:0000313" key="2">
    <source>
        <dbReference type="Proteomes" id="UP000054018"/>
    </source>
</evidence>
<sequence length="143" mass="16388">MFNNGNITVFILSCKQVTTGHYAVDRNKNYFASKIPPLKSCMQQLRPLRPTIKLPFCPKIKSNFFVRQQVGHMILLEGGVEEFRQGSTDFHANTHEVQDENRLSAYLCLRSPFADAYQGCGCVKHPNKFSIDISHESLIWMLH</sequence>
<dbReference type="HOGENOM" id="CLU_1806970_0_0_1"/>
<protein>
    <submittedName>
        <fullName evidence="1">Uncharacterized protein</fullName>
    </submittedName>
</protein>
<dbReference type="EMBL" id="KN834049">
    <property type="protein sequence ID" value="KIK12776.1"/>
    <property type="molecule type" value="Genomic_DNA"/>
</dbReference>